<dbReference type="HOGENOM" id="CLU_2513832_0_0_1"/>
<organism evidence="1 2">
    <name type="scientific">Rhizophagus irregularis (strain DAOM 197198w)</name>
    <name type="common">Glomus intraradices</name>
    <dbReference type="NCBI Taxonomy" id="1432141"/>
    <lineage>
        <taxon>Eukaryota</taxon>
        <taxon>Fungi</taxon>
        <taxon>Fungi incertae sedis</taxon>
        <taxon>Mucoromycota</taxon>
        <taxon>Glomeromycotina</taxon>
        <taxon>Glomeromycetes</taxon>
        <taxon>Glomerales</taxon>
        <taxon>Glomeraceae</taxon>
        <taxon>Rhizophagus</taxon>
    </lineage>
</organism>
<reference evidence="1 2" key="1">
    <citation type="submission" date="2014-02" db="EMBL/GenBank/DDBJ databases">
        <title>Single nucleus genome sequencing reveals high similarity among nuclei of an endomycorrhizal fungus.</title>
        <authorList>
            <person name="Lin K."/>
            <person name="Geurts R."/>
            <person name="Zhang Z."/>
            <person name="Limpens E."/>
            <person name="Saunders D.G."/>
            <person name="Mu D."/>
            <person name="Pang E."/>
            <person name="Cao H."/>
            <person name="Cha H."/>
            <person name="Lin T."/>
            <person name="Zhou Q."/>
            <person name="Shang Y."/>
            <person name="Li Y."/>
            <person name="Ivanov S."/>
            <person name="Sharma T."/>
            <person name="Velzen R.V."/>
            <person name="Ruijter N.D."/>
            <person name="Aanen D.K."/>
            <person name="Win J."/>
            <person name="Kamoun S."/>
            <person name="Bisseling T."/>
            <person name="Huang S."/>
        </authorList>
    </citation>
    <scope>NUCLEOTIDE SEQUENCE [LARGE SCALE GENOMIC DNA]</scope>
    <source>
        <strain evidence="2">DAOM197198w</strain>
    </source>
</reference>
<proteinExistence type="predicted"/>
<evidence type="ECO:0000313" key="1">
    <source>
        <dbReference type="EMBL" id="EXX73076.1"/>
    </source>
</evidence>
<dbReference type="EMBL" id="JEMT01014874">
    <property type="protein sequence ID" value="EXX73076.1"/>
    <property type="molecule type" value="Genomic_DNA"/>
</dbReference>
<dbReference type="AlphaFoldDB" id="A0A015LK68"/>
<name>A0A015LK68_RHIIW</name>
<sequence>MQQVLYPLGNSLEDVKSRLKQKNQVIWIAEDGVVYEEPSDMYAYKHYYNENFLNPSDISDTSDSSDVSVITDAKDLKKKKKKKIR</sequence>
<comment type="caution">
    <text evidence="1">The sequence shown here is derived from an EMBL/GenBank/DDBJ whole genome shotgun (WGS) entry which is preliminary data.</text>
</comment>
<evidence type="ECO:0000313" key="2">
    <source>
        <dbReference type="Proteomes" id="UP000022910"/>
    </source>
</evidence>
<keyword evidence="2" id="KW-1185">Reference proteome</keyword>
<dbReference type="Proteomes" id="UP000022910">
    <property type="component" value="Unassembled WGS sequence"/>
</dbReference>
<protein>
    <submittedName>
        <fullName evidence="1">Uncharacterized protein</fullName>
    </submittedName>
</protein>
<accession>A0A015LK68</accession>
<gene>
    <name evidence="1" type="ORF">RirG_063510</name>
</gene>